<feature type="transmembrane region" description="Helical" evidence="2">
    <location>
        <begin position="99"/>
        <end position="121"/>
    </location>
</feature>
<evidence type="ECO:0008006" key="5">
    <source>
        <dbReference type="Google" id="ProtNLM"/>
    </source>
</evidence>
<dbReference type="Proteomes" id="UP000664203">
    <property type="component" value="Unassembled WGS sequence"/>
</dbReference>
<proteinExistence type="predicted"/>
<feature type="compositionally biased region" description="Basic and acidic residues" evidence="1">
    <location>
        <begin position="184"/>
        <end position="213"/>
    </location>
</feature>
<dbReference type="EMBL" id="CAJPDR010000051">
    <property type="protein sequence ID" value="CAF9911829.1"/>
    <property type="molecule type" value="Genomic_DNA"/>
</dbReference>
<accession>A0A8H3IFK0</accession>
<feature type="region of interest" description="Disordered" evidence="1">
    <location>
        <begin position="184"/>
        <end position="240"/>
    </location>
</feature>
<dbReference type="PANTHER" id="PTHR31965:SF1">
    <property type="entry name" value="TRANSMEMBRANE PROTEIN 42"/>
    <property type="match status" value="1"/>
</dbReference>
<feature type="transmembrane region" description="Helical" evidence="2">
    <location>
        <begin position="159"/>
        <end position="175"/>
    </location>
</feature>
<name>A0A8H3IFK0_9LECA</name>
<dbReference type="OrthoDB" id="5854584at2759"/>
<gene>
    <name evidence="3" type="ORF">ALECFALPRED_007663</name>
</gene>
<evidence type="ECO:0000313" key="3">
    <source>
        <dbReference type="EMBL" id="CAF9911829.1"/>
    </source>
</evidence>
<dbReference type="InterPro" id="IPR039632">
    <property type="entry name" value="TMEM42"/>
</dbReference>
<dbReference type="InterPro" id="IPR037185">
    <property type="entry name" value="EmrE-like"/>
</dbReference>
<dbReference type="AlphaFoldDB" id="A0A8H3IFK0"/>
<keyword evidence="2" id="KW-1133">Transmembrane helix</keyword>
<feature type="transmembrane region" description="Helical" evidence="2">
    <location>
        <begin position="133"/>
        <end position="153"/>
    </location>
</feature>
<keyword evidence="2" id="KW-0812">Transmembrane</keyword>
<evidence type="ECO:0000313" key="4">
    <source>
        <dbReference type="Proteomes" id="UP000664203"/>
    </source>
</evidence>
<sequence>MARRRILHPSSSTSAAMETEAEPLIPEAVNPTHPEDASPSKTTATIGKLPWIPLAAGSGACAAFNGVFAKLTTTQLTSSWAAGISTAIGLSSTNKIVEILIRAFFFSLNLAFNALMWALFTSALTRASSTTRVSIINTSANFILTAFSGWMVFGERLPGLWWMGAAGLVVGNVIIGRRDEEGDATIKGKAGEEGGRGEQEGEEQRREGYRDREGEEDVDGGGGEGAISDGVELDEAKVKR</sequence>
<organism evidence="3 4">
    <name type="scientific">Alectoria fallacina</name>
    <dbReference type="NCBI Taxonomy" id="1903189"/>
    <lineage>
        <taxon>Eukaryota</taxon>
        <taxon>Fungi</taxon>
        <taxon>Dikarya</taxon>
        <taxon>Ascomycota</taxon>
        <taxon>Pezizomycotina</taxon>
        <taxon>Lecanoromycetes</taxon>
        <taxon>OSLEUM clade</taxon>
        <taxon>Lecanoromycetidae</taxon>
        <taxon>Lecanorales</taxon>
        <taxon>Lecanorineae</taxon>
        <taxon>Parmeliaceae</taxon>
        <taxon>Alectoria</taxon>
    </lineage>
</organism>
<evidence type="ECO:0000256" key="2">
    <source>
        <dbReference type="SAM" id="Phobius"/>
    </source>
</evidence>
<dbReference type="SUPFAM" id="SSF103481">
    <property type="entry name" value="Multidrug resistance efflux transporter EmrE"/>
    <property type="match status" value="1"/>
</dbReference>
<reference evidence="3" key="1">
    <citation type="submission" date="2021-03" db="EMBL/GenBank/DDBJ databases">
        <authorList>
            <person name="Tagirdzhanova G."/>
        </authorList>
    </citation>
    <scope>NUCLEOTIDE SEQUENCE</scope>
</reference>
<dbReference type="PANTHER" id="PTHR31965">
    <property type="entry name" value="TRANSMEMBRANE PROTEIN 42"/>
    <property type="match status" value="1"/>
</dbReference>
<keyword evidence="2" id="KW-0472">Membrane</keyword>
<comment type="caution">
    <text evidence="3">The sequence shown here is derived from an EMBL/GenBank/DDBJ whole genome shotgun (WGS) entry which is preliminary data.</text>
</comment>
<evidence type="ECO:0000256" key="1">
    <source>
        <dbReference type="SAM" id="MobiDB-lite"/>
    </source>
</evidence>
<protein>
    <recommendedName>
        <fullName evidence="5">Transmembrane protein 42</fullName>
    </recommendedName>
</protein>
<keyword evidence="4" id="KW-1185">Reference proteome</keyword>